<dbReference type="Gene3D" id="3.40.640.10">
    <property type="entry name" value="Type I PLP-dependent aspartate aminotransferase-like (Major domain)"/>
    <property type="match status" value="1"/>
</dbReference>
<dbReference type="InterPro" id="IPR015421">
    <property type="entry name" value="PyrdxlP-dep_Trfase_major"/>
</dbReference>
<proteinExistence type="predicted"/>
<dbReference type="Proteomes" id="UP000250831">
    <property type="component" value="Unassembled WGS sequence"/>
</dbReference>
<evidence type="ECO:0000256" key="1">
    <source>
        <dbReference type="ARBA" id="ARBA00001933"/>
    </source>
</evidence>
<dbReference type="InterPro" id="IPR015424">
    <property type="entry name" value="PyrdxlP-dep_Trfase"/>
</dbReference>
<evidence type="ECO:0000259" key="3">
    <source>
        <dbReference type="Pfam" id="PF00155"/>
    </source>
</evidence>
<dbReference type="InterPro" id="IPR004839">
    <property type="entry name" value="Aminotransferase_I/II_large"/>
</dbReference>
<protein>
    <submittedName>
        <fullName evidence="4">8-amino-7-oxononanoate synthase</fullName>
    </submittedName>
</protein>
<dbReference type="EMBL" id="QCXX01000005">
    <property type="protein sequence ID" value="PUV22882.1"/>
    <property type="molecule type" value="Genomic_DNA"/>
</dbReference>
<dbReference type="GO" id="GO:0030170">
    <property type="term" value="F:pyridoxal phosphate binding"/>
    <property type="evidence" value="ECO:0007669"/>
    <property type="project" value="InterPro"/>
</dbReference>
<evidence type="ECO:0000256" key="2">
    <source>
        <dbReference type="ARBA" id="ARBA00022679"/>
    </source>
</evidence>
<name>A0A363NQ10_9SPHI</name>
<organism evidence="4 5">
    <name type="scientific">Sphingobacterium athyrii</name>
    <dbReference type="NCBI Taxonomy" id="2152717"/>
    <lineage>
        <taxon>Bacteria</taxon>
        <taxon>Pseudomonadati</taxon>
        <taxon>Bacteroidota</taxon>
        <taxon>Sphingobacteriia</taxon>
        <taxon>Sphingobacteriales</taxon>
        <taxon>Sphingobacteriaceae</taxon>
        <taxon>Sphingobacterium</taxon>
    </lineage>
</organism>
<feature type="domain" description="Aminotransferase class I/classII large" evidence="3">
    <location>
        <begin position="43"/>
        <end position="383"/>
    </location>
</feature>
<dbReference type="Pfam" id="PF00155">
    <property type="entry name" value="Aminotran_1_2"/>
    <property type="match status" value="1"/>
</dbReference>
<dbReference type="PANTHER" id="PTHR13693:SF3">
    <property type="entry name" value="LD36009P"/>
    <property type="match status" value="1"/>
</dbReference>
<keyword evidence="2" id="KW-0808">Transferase</keyword>
<dbReference type="PANTHER" id="PTHR13693">
    <property type="entry name" value="CLASS II AMINOTRANSFERASE/8-AMINO-7-OXONONANOATE SYNTHASE"/>
    <property type="match status" value="1"/>
</dbReference>
<sequence length="437" mass="48781">MNHHNFMSAIDQSISEGVRRGILHLTQEGNLATDNLIQINGSELVNFTSCSYLGLEHDERLKSAAIAAVEKYGVQFSESRAYVSIDLYRELEQLMSEIFEAPTIVAPTTTLAHLSAIPVILDPEDAVIADQQLHNSVLSGINVFKANWPIHFEVLRHNRLDVLKERIEALQKTYKRVWYFADGVYSMFGDRCPANEIFNLLDSFPAFHTYIDDAHSMSILGKNGKGYILSNHTIHERMIVASSMAKAFATGGGILVFPNKEIARRVRACGAPFNSSGPLQPATLGAAVAAAKIHLTDEIYVLQTELANRIKYANSLFKATSLPLISNFDSGIFFVGTSRAELAYSIMEKMIKRGFLLNIGVFPAVSKNHSGIRFTMTTLQSYDQIERMIKTLNEVFFETLGEHQYSVDQIYSAFKVVARLEDRATGEFISEYSAEKD</sequence>
<dbReference type="AlphaFoldDB" id="A0A363NQ10"/>
<evidence type="ECO:0000313" key="4">
    <source>
        <dbReference type="EMBL" id="PUV22882.1"/>
    </source>
</evidence>
<dbReference type="SUPFAM" id="SSF53383">
    <property type="entry name" value="PLP-dependent transferases"/>
    <property type="match status" value="1"/>
</dbReference>
<gene>
    <name evidence="4" type="ORF">DCO56_18335</name>
</gene>
<comment type="caution">
    <text evidence="4">The sequence shown here is derived from an EMBL/GenBank/DDBJ whole genome shotgun (WGS) entry which is preliminary data.</text>
</comment>
<dbReference type="Gene3D" id="3.90.1150.10">
    <property type="entry name" value="Aspartate Aminotransferase, domain 1"/>
    <property type="match status" value="1"/>
</dbReference>
<dbReference type="GO" id="GO:0016740">
    <property type="term" value="F:transferase activity"/>
    <property type="evidence" value="ECO:0007669"/>
    <property type="project" value="UniProtKB-KW"/>
</dbReference>
<reference evidence="4 5" key="1">
    <citation type="submission" date="2018-04" db="EMBL/GenBank/DDBJ databases">
        <title>Sphingobacterium sp. M46 Genome.</title>
        <authorList>
            <person name="Cheng J."/>
            <person name="Li Y."/>
        </authorList>
    </citation>
    <scope>NUCLEOTIDE SEQUENCE [LARGE SCALE GENOMIC DNA]</scope>
    <source>
        <strain evidence="4 5">M46</strain>
    </source>
</reference>
<dbReference type="InterPro" id="IPR015422">
    <property type="entry name" value="PyrdxlP-dep_Trfase_small"/>
</dbReference>
<dbReference type="InterPro" id="IPR050087">
    <property type="entry name" value="AON_synthase_class-II"/>
</dbReference>
<evidence type="ECO:0000313" key="5">
    <source>
        <dbReference type="Proteomes" id="UP000250831"/>
    </source>
</evidence>
<dbReference type="OrthoDB" id="9807157at2"/>
<keyword evidence="5" id="KW-1185">Reference proteome</keyword>
<accession>A0A363NQ10</accession>
<dbReference type="RefSeq" id="WP_108635217.1">
    <property type="nucleotide sequence ID" value="NZ_QCXX01000005.1"/>
</dbReference>
<comment type="cofactor">
    <cofactor evidence="1">
        <name>pyridoxal 5'-phosphate</name>
        <dbReference type="ChEBI" id="CHEBI:597326"/>
    </cofactor>
</comment>